<dbReference type="PANTHER" id="PTHR15503">
    <property type="entry name" value="LDOC1 RELATED"/>
    <property type="match status" value="1"/>
</dbReference>
<protein>
    <submittedName>
        <fullName evidence="2">Uncharacterized protein</fullName>
    </submittedName>
</protein>
<dbReference type="RefSeq" id="XP_016704119.1">
    <property type="nucleotide sequence ID" value="XM_016848630.1"/>
</dbReference>
<dbReference type="InterPro" id="IPR032567">
    <property type="entry name" value="RTL1-rel"/>
</dbReference>
<dbReference type="PaxDb" id="3635-A0A1U8KTR8"/>
<reference evidence="2" key="2">
    <citation type="submission" date="2025-08" db="UniProtKB">
        <authorList>
            <consortium name="RefSeq"/>
        </authorList>
    </citation>
    <scope>IDENTIFICATION</scope>
</reference>
<name>A0A1U8KTR8_GOSHI</name>
<gene>
    <name evidence="2" type="primary">LOC107919102</name>
</gene>
<keyword evidence="1" id="KW-1185">Reference proteome</keyword>
<evidence type="ECO:0000313" key="2">
    <source>
        <dbReference type="RefSeq" id="XP_016704119.1"/>
    </source>
</evidence>
<evidence type="ECO:0000313" key="1">
    <source>
        <dbReference type="Proteomes" id="UP000818029"/>
    </source>
</evidence>
<reference evidence="1" key="1">
    <citation type="journal article" date="2020" name="Nat. Genet.">
        <title>Genomic diversifications of five Gossypium allopolyploid species and their impact on cotton improvement.</title>
        <authorList>
            <person name="Chen Z.J."/>
            <person name="Sreedasyam A."/>
            <person name="Ando A."/>
            <person name="Song Q."/>
            <person name="De Santiago L.M."/>
            <person name="Hulse-Kemp A.M."/>
            <person name="Ding M."/>
            <person name="Ye W."/>
            <person name="Kirkbride R.C."/>
            <person name="Jenkins J."/>
            <person name="Plott C."/>
            <person name="Lovell J."/>
            <person name="Lin Y.M."/>
            <person name="Vaughn R."/>
            <person name="Liu B."/>
            <person name="Simpson S."/>
            <person name="Scheffler B.E."/>
            <person name="Wen L."/>
            <person name="Saski C.A."/>
            <person name="Grover C.E."/>
            <person name="Hu G."/>
            <person name="Conover J.L."/>
            <person name="Carlson J.W."/>
            <person name="Shu S."/>
            <person name="Boston L.B."/>
            <person name="Williams M."/>
            <person name="Peterson D.G."/>
            <person name="McGee K."/>
            <person name="Jones D.C."/>
            <person name="Wendel J.F."/>
            <person name="Stelly D.M."/>
            <person name="Grimwood J."/>
            <person name="Schmutz J."/>
        </authorList>
    </citation>
    <scope>NUCLEOTIDE SEQUENCE [LARGE SCALE GENOMIC DNA]</scope>
    <source>
        <strain evidence="1">cv. TM-1</strain>
    </source>
</reference>
<organism evidence="1 2">
    <name type="scientific">Gossypium hirsutum</name>
    <name type="common">Upland cotton</name>
    <name type="synonym">Gossypium mexicanum</name>
    <dbReference type="NCBI Taxonomy" id="3635"/>
    <lineage>
        <taxon>Eukaryota</taxon>
        <taxon>Viridiplantae</taxon>
        <taxon>Streptophyta</taxon>
        <taxon>Embryophyta</taxon>
        <taxon>Tracheophyta</taxon>
        <taxon>Spermatophyta</taxon>
        <taxon>Magnoliopsida</taxon>
        <taxon>eudicotyledons</taxon>
        <taxon>Gunneridae</taxon>
        <taxon>Pentapetalae</taxon>
        <taxon>rosids</taxon>
        <taxon>malvids</taxon>
        <taxon>Malvales</taxon>
        <taxon>Malvaceae</taxon>
        <taxon>Malvoideae</taxon>
        <taxon>Gossypium</taxon>
    </lineage>
</organism>
<proteinExistence type="predicted"/>
<dbReference type="PANTHER" id="PTHR15503:SF45">
    <property type="entry name" value="RNA-DIRECTED DNA POLYMERASE HOMOLOG"/>
    <property type="match status" value="1"/>
</dbReference>
<dbReference type="OrthoDB" id="1749844at2759"/>
<dbReference type="AlphaFoldDB" id="A0A1U8KTR8"/>
<sequence length="194" mass="21965">MARQPTLAYAARHHEDRNVIHMITDTLFIHSLSYFALKDIRSTHSYVASIVSVNLGILVKSISGDISVISFLGVTIRGVDLILGMVYLVEHQASSDYAYKRVTLRFEDDVKILMVGEHINYLSNVIYILDIQTVKECSDVFHEELLRLPSDREVEFNIEVLIGSALVPISPYRMASKELMELKVKLQELPSVSL</sequence>
<dbReference type="Proteomes" id="UP000818029">
    <property type="component" value="Chromosome A08"/>
</dbReference>
<dbReference type="KEGG" id="ghi:107919102"/>
<accession>A0A1U8KTR8</accession>
<dbReference type="GeneID" id="107919102"/>